<gene>
    <name evidence="1" type="ORF">COT89_00075</name>
</gene>
<dbReference type="Pfam" id="PF08922">
    <property type="entry name" value="DUF1905"/>
    <property type="match status" value="1"/>
</dbReference>
<name>A0A2H0VGQ7_9BACT</name>
<dbReference type="Gene3D" id="2.40.30.100">
    <property type="entry name" value="AF2212/PG0164-like"/>
    <property type="match status" value="1"/>
</dbReference>
<comment type="caution">
    <text evidence="1">The sequence shown here is derived from an EMBL/GenBank/DDBJ whole genome shotgun (WGS) entry which is preliminary data.</text>
</comment>
<sequence length="92" mass="10418">MAKKNYRIRGILELFPVGSPWAYILIPDESIPDVKVGGWGSIPVIANIGNTTWQTSLFPMKGNKYFIPIKKKVRESELLQVGKEVVVEYRVV</sequence>
<protein>
    <submittedName>
        <fullName evidence="1">DUF1905 domain-containing protein</fullName>
    </submittedName>
</protein>
<evidence type="ECO:0000313" key="1">
    <source>
        <dbReference type="EMBL" id="PIR98276.1"/>
    </source>
</evidence>
<dbReference type="EMBL" id="PFAH01000001">
    <property type="protein sequence ID" value="PIR98276.1"/>
    <property type="molecule type" value="Genomic_DNA"/>
</dbReference>
<dbReference type="SUPFAM" id="SSF141694">
    <property type="entry name" value="AF2212/PG0164-like"/>
    <property type="match status" value="1"/>
</dbReference>
<accession>A0A2H0VGQ7</accession>
<reference evidence="2" key="1">
    <citation type="submission" date="2017-09" db="EMBL/GenBank/DDBJ databases">
        <title>Depth-based differentiation of microbial function through sediment-hosted aquifers and enrichment of novel symbionts in the deep terrestrial subsurface.</title>
        <authorList>
            <person name="Probst A.J."/>
            <person name="Ladd B."/>
            <person name="Jarett J.K."/>
            <person name="Geller-Mcgrath D.E."/>
            <person name="Sieber C.M.K."/>
            <person name="Emerson J.B."/>
            <person name="Anantharaman K."/>
            <person name="Thomas B.C."/>
            <person name="Malmstrom R."/>
            <person name="Stieglmeier M."/>
            <person name="Klingl A."/>
            <person name="Woyke T."/>
            <person name="Ryan C.M."/>
            <person name="Banfield J.F."/>
        </authorList>
    </citation>
    <scope>NUCLEOTIDE SEQUENCE [LARGE SCALE GENOMIC DNA]</scope>
</reference>
<dbReference type="AlphaFoldDB" id="A0A2H0VGQ7"/>
<evidence type="ECO:0000313" key="2">
    <source>
        <dbReference type="Proteomes" id="UP000231466"/>
    </source>
</evidence>
<organism evidence="1 2">
    <name type="scientific">Candidatus Colwellbacteria bacterium CG10_big_fil_rev_8_21_14_0_10_42_22</name>
    <dbReference type="NCBI Taxonomy" id="1974540"/>
    <lineage>
        <taxon>Bacteria</taxon>
        <taxon>Candidatus Colwelliibacteriota</taxon>
    </lineage>
</organism>
<proteinExistence type="predicted"/>
<dbReference type="InterPro" id="IPR037079">
    <property type="entry name" value="AF2212/PG0164-like_sf"/>
</dbReference>
<dbReference type="Proteomes" id="UP000231466">
    <property type="component" value="Unassembled WGS sequence"/>
</dbReference>
<dbReference type="InterPro" id="IPR015018">
    <property type="entry name" value="DUF1905"/>
</dbReference>